<dbReference type="EMBL" id="SHKX01000001">
    <property type="protein sequence ID" value="RZU48263.1"/>
    <property type="molecule type" value="Genomic_DNA"/>
</dbReference>
<dbReference type="FunFam" id="1.10.10.10:FF:000001">
    <property type="entry name" value="LysR family transcriptional regulator"/>
    <property type="match status" value="1"/>
</dbReference>
<protein>
    <submittedName>
        <fullName evidence="6">LysR family transcriptional regulator</fullName>
    </submittedName>
</protein>
<dbReference type="SUPFAM" id="SSF53850">
    <property type="entry name" value="Periplasmic binding protein-like II"/>
    <property type="match status" value="1"/>
</dbReference>
<dbReference type="Gene3D" id="3.40.190.290">
    <property type="match status" value="1"/>
</dbReference>
<keyword evidence="4" id="KW-0804">Transcription</keyword>
<keyword evidence="7" id="KW-1185">Reference proteome</keyword>
<dbReference type="CDD" id="cd08422">
    <property type="entry name" value="PBP2_CrgA_like"/>
    <property type="match status" value="1"/>
</dbReference>
<dbReference type="GO" id="GO:0043565">
    <property type="term" value="F:sequence-specific DNA binding"/>
    <property type="evidence" value="ECO:0007669"/>
    <property type="project" value="TreeGrafter"/>
</dbReference>
<dbReference type="GO" id="GO:0003700">
    <property type="term" value="F:DNA-binding transcription factor activity"/>
    <property type="evidence" value="ECO:0007669"/>
    <property type="project" value="InterPro"/>
</dbReference>
<dbReference type="InterPro" id="IPR058163">
    <property type="entry name" value="LysR-type_TF_proteobact-type"/>
</dbReference>
<dbReference type="Pfam" id="PF03466">
    <property type="entry name" value="LysR_substrate"/>
    <property type="match status" value="1"/>
</dbReference>
<sequence length="317" mass="34887">MQYRLEDIETFLQVADTGSITQAAERLCVSKSVISKRIVRLEGMLGIALLHRSTRGVTLTDRGQAFSQRALRIIEDLNLAADEVAEHGNELVGQIRIAGPLSFGSRYLGELLFPFMAHHPRLQVSLDLEDRTVDLVREGYDLGIRVTRSPALELRARQLAVSRRVVCCSPAYAEKHGLPKTLDELLKHEAIGYSNVSASQLWQFEPEAPGGEVRALAMRGRIMVNNGESARSAAVAGLGVAMLPLFIVGDALCKGDLIMLPDLAEPVPDHIFAVYPQTRYVSRAVRGVIDYLVTSLSETPPWERGLPCRGVRPLETP</sequence>
<evidence type="ECO:0000256" key="4">
    <source>
        <dbReference type="ARBA" id="ARBA00023163"/>
    </source>
</evidence>
<reference evidence="6 7" key="1">
    <citation type="submission" date="2019-02" db="EMBL/GenBank/DDBJ databases">
        <title>Genomic Encyclopedia of Type Strains, Phase IV (KMG-IV): sequencing the most valuable type-strain genomes for metagenomic binning, comparative biology and taxonomic classification.</title>
        <authorList>
            <person name="Goeker M."/>
        </authorList>
    </citation>
    <scope>NUCLEOTIDE SEQUENCE [LARGE SCALE GENOMIC DNA]</scope>
    <source>
        <strain evidence="6 7">DSM 105135</strain>
    </source>
</reference>
<feature type="domain" description="HTH lysR-type" evidence="5">
    <location>
        <begin position="1"/>
        <end position="60"/>
    </location>
</feature>
<organism evidence="6 7">
    <name type="scientific">Fluviicoccus keumensis</name>
    <dbReference type="NCBI Taxonomy" id="1435465"/>
    <lineage>
        <taxon>Bacteria</taxon>
        <taxon>Pseudomonadati</taxon>
        <taxon>Pseudomonadota</taxon>
        <taxon>Gammaproteobacteria</taxon>
        <taxon>Moraxellales</taxon>
        <taxon>Moraxellaceae</taxon>
        <taxon>Fluviicoccus</taxon>
    </lineage>
</organism>
<dbReference type="GO" id="GO:0006351">
    <property type="term" value="P:DNA-templated transcription"/>
    <property type="evidence" value="ECO:0007669"/>
    <property type="project" value="TreeGrafter"/>
</dbReference>
<dbReference type="Pfam" id="PF00126">
    <property type="entry name" value="HTH_1"/>
    <property type="match status" value="1"/>
</dbReference>
<dbReference type="InterPro" id="IPR005119">
    <property type="entry name" value="LysR_subst-bd"/>
</dbReference>
<comment type="similarity">
    <text evidence="1">Belongs to the LysR transcriptional regulatory family.</text>
</comment>
<keyword evidence="3" id="KW-0238">DNA-binding</keyword>
<keyword evidence="2" id="KW-0805">Transcription regulation</keyword>
<evidence type="ECO:0000259" key="5">
    <source>
        <dbReference type="PROSITE" id="PS50931"/>
    </source>
</evidence>
<comment type="caution">
    <text evidence="6">The sequence shown here is derived from an EMBL/GenBank/DDBJ whole genome shotgun (WGS) entry which is preliminary data.</text>
</comment>
<dbReference type="PANTHER" id="PTHR30537">
    <property type="entry name" value="HTH-TYPE TRANSCRIPTIONAL REGULATOR"/>
    <property type="match status" value="1"/>
</dbReference>
<evidence type="ECO:0000256" key="1">
    <source>
        <dbReference type="ARBA" id="ARBA00009437"/>
    </source>
</evidence>
<dbReference type="PANTHER" id="PTHR30537:SF81">
    <property type="entry name" value="TRANSCRIPTIONAL REGULATOR-RELATED"/>
    <property type="match status" value="1"/>
</dbReference>
<name>A0A4Q7ZDT8_9GAMM</name>
<dbReference type="RefSeq" id="WP_165391276.1">
    <property type="nucleotide sequence ID" value="NZ_SHKX01000001.1"/>
</dbReference>
<dbReference type="PROSITE" id="PS50931">
    <property type="entry name" value="HTH_LYSR"/>
    <property type="match status" value="1"/>
</dbReference>
<evidence type="ECO:0000313" key="7">
    <source>
        <dbReference type="Proteomes" id="UP000292423"/>
    </source>
</evidence>
<dbReference type="InterPro" id="IPR000847">
    <property type="entry name" value="LysR_HTH_N"/>
</dbReference>
<gene>
    <name evidence="6" type="ORF">EV700_0054</name>
</gene>
<evidence type="ECO:0000256" key="2">
    <source>
        <dbReference type="ARBA" id="ARBA00023015"/>
    </source>
</evidence>
<proteinExistence type="inferred from homology"/>
<dbReference type="AlphaFoldDB" id="A0A4Q7ZDT8"/>
<evidence type="ECO:0000313" key="6">
    <source>
        <dbReference type="EMBL" id="RZU48263.1"/>
    </source>
</evidence>
<dbReference type="InterPro" id="IPR036388">
    <property type="entry name" value="WH-like_DNA-bd_sf"/>
</dbReference>
<dbReference type="Gene3D" id="1.10.10.10">
    <property type="entry name" value="Winged helix-like DNA-binding domain superfamily/Winged helix DNA-binding domain"/>
    <property type="match status" value="1"/>
</dbReference>
<dbReference type="InterPro" id="IPR036390">
    <property type="entry name" value="WH_DNA-bd_sf"/>
</dbReference>
<evidence type="ECO:0000256" key="3">
    <source>
        <dbReference type="ARBA" id="ARBA00023125"/>
    </source>
</evidence>
<accession>A0A4Q7ZDT8</accession>
<dbReference type="SUPFAM" id="SSF46785">
    <property type="entry name" value="Winged helix' DNA-binding domain"/>
    <property type="match status" value="1"/>
</dbReference>
<dbReference type="Proteomes" id="UP000292423">
    <property type="component" value="Unassembled WGS sequence"/>
</dbReference>